<dbReference type="EnsemblMetazoa" id="AALB009677-RA">
    <property type="protein sequence ID" value="AALB009677-PA"/>
    <property type="gene ID" value="AALB009677"/>
</dbReference>
<dbReference type="AlphaFoldDB" id="A0A8W7JZP1"/>
<proteinExistence type="predicted"/>
<evidence type="ECO:0000313" key="2">
    <source>
        <dbReference type="Proteomes" id="UP000069272"/>
    </source>
</evidence>
<accession>A0A8W7JZP1</accession>
<evidence type="ECO:0000313" key="1">
    <source>
        <dbReference type="EnsemblMetazoa" id="AALB009677-PA"/>
    </source>
</evidence>
<name>A0A8W7JZP1_ANOAL</name>
<reference evidence="1" key="2">
    <citation type="submission" date="2022-08" db="UniProtKB">
        <authorList>
            <consortium name="EnsemblMetazoa"/>
        </authorList>
    </citation>
    <scope>IDENTIFICATION</scope>
    <source>
        <strain evidence="1">STECLA/ALBI9_A</strain>
    </source>
</reference>
<reference evidence="1 2" key="1">
    <citation type="journal article" date="2017" name="G3 (Bethesda)">
        <title>The Physical Genome Mapping of Anopheles albimanus Corrected Scaffold Misassemblies and Identified Interarm Rearrangements in Genus Anopheles.</title>
        <authorList>
            <person name="Artemov G.N."/>
            <person name="Peery A.N."/>
            <person name="Jiang X."/>
            <person name="Tu Z."/>
            <person name="Stegniy V.N."/>
            <person name="Sharakhova M.V."/>
            <person name="Sharakhov I.V."/>
        </authorList>
    </citation>
    <scope>NUCLEOTIDE SEQUENCE [LARGE SCALE GENOMIC DNA]</scope>
    <source>
        <strain evidence="1 2">ALBI9_A</strain>
    </source>
</reference>
<keyword evidence="2" id="KW-1185">Reference proteome</keyword>
<protein>
    <submittedName>
        <fullName evidence="1">Uncharacterized protein</fullName>
    </submittedName>
</protein>
<sequence>MLQVKLLRTQSPVFLLDTSYPANVYQIVPGRIMDTVDNAAAIDDIPPPANDLPTEELIRMIENKEVTVKSHRIVDIITLVTAGGEIRLTLERSGDLEPVGIMPRSGSRGGLSGQDKLLLSLLGGGGGGCSKVRGIERLKN</sequence>
<dbReference type="Proteomes" id="UP000069272">
    <property type="component" value="Chromosome 2R"/>
</dbReference>
<organism evidence="1 2">
    <name type="scientific">Anopheles albimanus</name>
    <name type="common">New world malaria mosquito</name>
    <dbReference type="NCBI Taxonomy" id="7167"/>
    <lineage>
        <taxon>Eukaryota</taxon>
        <taxon>Metazoa</taxon>
        <taxon>Ecdysozoa</taxon>
        <taxon>Arthropoda</taxon>
        <taxon>Hexapoda</taxon>
        <taxon>Insecta</taxon>
        <taxon>Pterygota</taxon>
        <taxon>Neoptera</taxon>
        <taxon>Endopterygota</taxon>
        <taxon>Diptera</taxon>
        <taxon>Nematocera</taxon>
        <taxon>Culicoidea</taxon>
        <taxon>Culicidae</taxon>
        <taxon>Anophelinae</taxon>
        <taxon>Anopheles</taxon>
    </lineage>
</organism>